<sequence>YFLATPWKSPDKIDLYDVRRRPWYIQGASSPKDMVILVDVLTRKLRLWFPAFKHLVQANVRNKKIFKDAVQQMQAKGTTDYKSGFHFAFNQLLNKTNVPRANCNKIIMLFTDGGEDRAQDVFMQYNWPNKTVRVFTFSVGQHNYDVTPLQWIACTNKGELNFGFTVHHNIGLMLLNQAQIQQVVSVSPCYQPQQVTVLLLCSGHGRY</sequence>
<evidence type="ECO:0000259" key="2">
    <source>
        <dbReference type="PROSITE" id="PS50234"/>
    </source>
</evidence>
<name>Q4TGM6_TETNG</name>
<reference evidence="3" key="2">
    <citation type="submission" date="2004-02" db="EMBL/GenBank/DDBJ databases">
        <authorList>
            <consortium name="Genoscope"/>
            <consortium name="Whitehead Institute Centre for Genome Research"/>
        </authorList>
    </citation>
    <scope>NUCLEOTIDE SEQUENCE</scope>
</reference>
<comment type="similarity">
    <text evidence="1">Belongs to the calcium channel subunit alpha-2/delta family.</text>
</comment>
<dbReference type="PANTHER" id="PTHR10166:SF69">
    <property type="entry name" value="CALCIUM CHANNEL, VOLTAGE-DEPENDENT, ALPHA 2_DELTA SUBUNIT 2 ISOFORM X1"/>
    <property type="match status" value="1"/>
</dbReference>
<dbReference type="EMBL" id="CAAE01003598">
    <property type="protein sequence ID" value="CAF87956.1"/>
    <property type="molecule type" value="Genomic_DNA"/>
</dbReference>
<comment type="caution">
    <text evidence="3">The sequence shown here is derived from an EMBL/GenBank/DDBJ whole genome shotgun (WGS) entry which is preliminary data.</text>
</comment>
<organism evidence="3">
    <name type="scientific">Tetraodon nigroviridis</name>
    <name type="common">Spotted green pufferfish</name>
    <name type="synonym">Chelonodon nigroviridis</name>
    <dbReference type="NCBI Taxonomy" id="99883"/>
    <lineage>
        <taxon>Eukaryota</taxon>
        <taxon>Metazoa</taxon>
        <taxon>Chordata</taxon>
        <taxon>Craniata</taxon>
        <taxon>Vertebrata</taxon>
        <taxon>Euteleostomi</taxon>
        <taxon>Actinopterygii</taxon>
        <taxon>Neopterygii</taxon>
        <taxon>Teleostei</taxon>
        <taxon>Neoteleostei</taxon>
        <taxon>Acanthomorphata</taxon>
        <taxon>Eupercaria</taxon>
        <taxon>Tetraodontiformes</taxon>
        <taxon>Tetradontoidea</taxon>
        <taxon>Tetraodontidae</taxon>
        <taxon>Tetraodon</taxon>
    </lineage>
</organism>
<gene>
    <name evidence="3" type="ORF">GSTENG00001023001</name>
</gene>
<dbReference type="GO" id="GO:0005891">
    <property type="term" value="C:voltage-gated calcium channel complex"/>
    <property type="evidence" value="ECO:0007669"/>
    <property type="project" value="TreeGrafter"/>
</dbReference>
<dbReference type="PROSITE" id="PS50234">
    <property type="entry name" value="VWFA"/>
    <property type="match status" value="1"/>
</dbReference>
<dbReference type="PANTHER" id="PTHR10166">
    <property type="entry name" value="VOLTAGE-DEPENDENT CALCIUM CHANNEL SUBUNIT ALPHA-2/DELTA-RELATED"/>
    <property type="match status" value="1"/>
</dbReference>
<protein>
    <submittedName>
        <fullName evidence="3">(spotted green pufferfish) hypothetical protein</fullName>
    </submittedName>
</protein>
<dbReference type="OrthoDB" id="10054666at2759"/>
<feature type="non-terminal residue" evidence="3">
    <location>
        <position position="1"/>
    </location>
</feature>
<evidence type="ECO:0000256" key="1">
    <source>
        <dbReference type="ARBA" id="ARBA00007060"/>
    </source>
</evidence>
<dbReference type="SUPFAM" id="SSF53300">
    <property type="entry name" value="vWA-like"/>
    <property type="match status" value="1"/>
</dbReference>
<dbReference type="Pfam" id="PF00092">
    <property type="entry name" value="VWA"/>
    <property type="match status" value="1"/>
</dbReference>
<proteinExistence type="inferred from homology"/>
<dbReference type="InterPro" id="IPR036465">
    <property type="entry name" value="vWFA_dom_sf"/>
</dbReference>
<feature type="domain" description="VWFA" evidence="2">
    <location>
        <begin position="61"/>
        <end position="183"/>
    </location>
</feature>
<dbReference type="InterPro" id="IPR002035">
    <property type="entry name" value="VWF_A"/>
</dbReference>
<dbReference type="KEGG" id="tng:GSTEN00001023G001"/>
<dbReference type="AlphaFoldDB" id="Q4TGM6"/>
<reference evidence="3" key="1">
    <citation type="journal article" date="2004" name="Nature">
        <title>Genome duplication in the teleost fish Tetraodon nigroviridis reveals the early vertebrate proto-karyotype.</title>
        <authorList>
            <person name="Jaillon O."/>
            <person name="Aury J.-M."/>
            <person name="Brunet F."/>
            <person name="Petit J.-L."/>
            <person name="Stange-Thomann N."/>
            <person name="Mauceli E."/>
            <person name="Bouneau L."/>
            <person name="Fischer C."/>
            <person name="Ozouf-Costaz C."/>
            <person name="Bernot A."/>
            <person name="Nicaud S."/>
            <person name="Jaffe D."/>
            <person name="Fisher S."/>
            <person name="Lutfalla G."/>
            <person name="Dossat C."/>
            <person name="Segurens B."/>
            <person name="Dasilva C."/>
            <person name="Salanoubat M."/>
            <person name="Levy M."/>
            <person name="Boudet N."/>
            <person name="Castellano S."/>
            <person name="Anthouard V."/>
            <person name="Jubin C."/>
            <person name="Castelli V."/>
            <person name="Katinka M."/>
            <person name="Vacherie B."/>
            <person name="Biemont C."/>
            <person name="Skalli Z."/>
            <person name="Cattolico L."/>
            <person name="Poulain J."/>
            <person name="De Berardinis V."/>
            <person name="Cruaud C."/>
            <person name="Duprat S."/>
            <person name="Brottier P."/>
            <person name="Coutanceau J.-P."/>
            <person name="Gouzy J."/>
            <person name="Parra G."/>
            <person name="Lardier G."/>
            <person name="Chapple C."/>
            <person name="McKernan K.J."/>
            <person name="McEwan P."/>
            <person name="Bosak S."/>
            <person name="Kellis M."/>
            <person name="Volff J.-N."/>
            <person name="Guigo R."/>
            <person name="Zody M.C."/>
            <person name="Mesirov J."/>
            <person name="Lindblad-Toh K."/>
            <person name="Birren B."/>
            <person name="Nusbaum C."/>
            <person name="Kahn D."/>
            <person name="Robinson-Rechavi M."/>
            <person name="Laudet V."/>
            <person name="Schachter V."/>
            <person name="Quetier F."/>
            <person name="Saurin W."/>
            <person name="Scarpelli C."/>
            <person name="Wincker P."/>
            <person name="Lander E.S."/>
            <person name="Weissenbach J."/>
            <person name="Roest Crollius H."/>
        </authorList>
    </citation>
    <scope>NUCLEOTIDE SEQUENCE [LARGE SCALE GENOMIC DNA]</scope>
</reference>
<dbReference type="GO" id="GO:0005245">
    <property type="term" value="F:voltage-gated calcium channel activity"/>
    <property type="evidence" value="ECO:0007669"/>
    <property type="project" value="TreeGrafter"/>
</dbReference>
<evidence type="ECO:0000313" key="3">
    <source>
        <dbReference type="EMBL" id="CAF87956.1"/>
    </source>
</evidence>
<dbReference type="Gene3D" id="3.40.50.410">
    <property type="entry name" value="von Willebrand factor, type A domain"/>
    <property type="match status" value="1"/>
</dbReference>
<accession>Q4TGM6</accession>
<dbReference type="InterPro" id="IPR051173">
    <property type="entry name" value="Ca_channel_alpha-2/delta"/>
</dbReference>